<dbReference type="Gene3D" id="3.90.79.10">
    <property type="entry name" value="Nucleoside Triphosphate Pyrophosphohydrolase"/>
    <property type="match status" value="1"/>
</dbReference>
<accession>A0A077X1Y3</accession>
<organism evidence="9">
    <name type="scientific">Lichtheimia ramosa</name>
    <dbReference type="NCBI Taxonomy" id="688394"/>
    <lineage>
        <taxon>Eukaryota</taxon>
        <taxon>Fungi</taxon>
        <taxon>Fungi incertae sedis</taxon>
        <taxon>Mucoromycota</taxon>
        <taxon>Mucoromycotina</taxon>
        <taxon>Mucoromycetes</taxon>
        <taxon>Mucorales</taxon>
        <taxon>Lichtheimiaceae</taxon>
        <taxon>Lichtheimia</taxon>
    </lineage>
</organism>
<dbReference type="PROSITE" id="PS51462">
    <property type="entry name" value="NUDIX"/>
    <property type="match status" value="1"/>
</dbReference>
<feature type="compositionally biased region" description="Polar residues" evidence="7">
    <location>
        <begin position="329"/>
        <end position="346"/>
    </location>
</feature>
<dbReference type="PANTHER" id="PTHR12318">
    <property type="entry name" value="TESTOSTERONE-REGULATED PROTEIN RP2"/>
    <property type="match status" value="1"/>
</dbReference>
<dbReference type="InterPro" id="IPR015797">
    <property type="entry name" value="NUDIX_hydrolase-like_dom_sf"/>
</dbReference>
<dbReference type="Pfam" id="PF00293">
    <property type="entry name" value="NUDIX"/>
    <property type="match status" value="1"/>
</dbReference>
<keyword evidence="6" id="KW-0464">Manganese</keyword>
<evidence type="ECO:0000313" key="9">
    <source>
        <dbReference type="EMBL" id="CDS13474.1"/>
    </source>
</evidence>
<dbReference type="EMBL" id="LK023379">
    <property type="protein sequence ID" value="CDS13474.1"/>
    <property type="molecule type" value="Genomic_DNA"/>
</dbReference>
<evidence type="ECO:0000256" key="6">
    <source>
        <dbReference type="ARBA" id="ARBA00023211"/>
    </source>
</evidence>
<evidence type="ECO:0000256" key="7">
    <source>
        <dbReference type="SAM" id="MobiDB-lite"/>
    </source>
</evidence>
<evidence type="ECO:0000256" key="1">
    <source>
        <dbReference type="ARBA" id="ARBA00001936"/>
    </source>
</evidence>
<dbReference type="CDD" id="cd18870">
    <property type="entry name" value="NUDIX_AcylCoAdiphos_Nudt19"/>
    <property type="match status" value="1"/>
</dbReference>
<evidence type="ECO:0000256" key="3">
    <source>
        <dbReference type="ARBA" id="ARBA00022723"/>
    </source>
</evidence>
<gene>
    <name evidence="9" type="ORF">LRAMOSA05650</name>
</gene>
<dbReference type="AlphaFoldDB" id="A0A077X1Y3"/>
<keyword evidence="5" id="KW-0460">Magnesium</keyword>
<feature type="region of interest" description="Disordered" evidence="7">
    <location>
        <begin position="327"/>
        <end position="346"/>
    </location>
</feature>
<dbReference type="GO" id="GO:0016818">
    <property type="term" value="F:hydrolase activity, acting on acid anhydrides, in phosphorus-containing anhydrides"/>
    <property type="evidence" value="ECO:0007669"/>
    <property type="project" value="InterPro"/>
</dbReference>
<protein>
    <recommendedName>
        <fullName evidence="8">Nudix hydrolase domain-containing protein</fullName>
    </recommendedName>
</protein>
<proteinExistence type="predicted"/>
<keyword evidence="4" id="KW-0378">Hydrolase</keyword>
<comment type="cofactor">
    <cofactor evidence="2">
        <name>Mg(2+)</name>
        <dbReference type="ChEBI" id="CHEBI:18420"/>
    </cofactor>
</comment>
<dbReference type="SUPFAM" id="SSF55811">
    <property type="entry name" value="Nudix"/>
    <property type="match status" value="1"/>
</dbReference>
<dbReference type="PANTHER" id="PTHR12318:SF0">
    <property type="entry name" value="ACYL-COENZYME A DIPHOSPHATASE NUDT19"/>
    <property type="match status" value="1"/>
</dbReference>
<sequence>MLLSTTALLRRSRPLSAHTSLSLSQRFSSRTMDIVASATAKEIRPSATLIVAAPNNANDYNYKVLMMKRNAKSSFIHAHVFPGGVVDKHDDASLWQPLLKQQPTPELTNKICAIRETFEESGLLLTYPPATSIQDKHVWRERVHNDASQFKVLCETHGLVPAVDRLTPFANWITPGAEKRRYNTHFFLTVWTPDSVAQADGTETVQLDWFSPKEALEQWRQRGIVLFPPQWYSLESMVPIQDHVNLTAHAGIGALRTSNGNVSTVMPQHNPVNDPTWSDRGYHTFLAYPGDEYYLDLVHGQPTGRPGDRHRIYIRGRMEDFELEKNVNVPEQSTPSSSSTIKKASL</sequence>
<evidence type="ECO:0000256" key="5">
    <source>
        <dbReference type="ARBA" id="ARBA00022842"/>
    </source>
</evidence>
<evidence type="ECO:0000256" key="2">
    <source>
        <dbReference type="ARBA" id="ARBA00001946"/>
    </source>
</evidence>
<evidence type="ECO:0000259" key="8">
    <source>
        <dbReference type="PROSITE" id="PS51462"/>
    </source>
</evidence>
<dbReference type="InterPro" id="IPR000086">
    <property type="entry name" value="NUDIX_hydrolase_dom"/>
</dbReference>
<feature type="domain" description="Nudix hydrolase" evidence="8">
    <location>
        <begin position="42"/>
        <end position="233"/>
    </location>
</feature>
<dbReference type="GO" id="GO:0005739">
    <property type="term" value="C:mitochondrion"/>
    <property type="evidence" value="ECO:0007669"/>
    <property type="project" value="TreeGrafter"/>
</dbReference>
<reference evidence="9" key="1">
    <citation type="journal article" date="2014" name="Genome Announc.">
        <title>De novo whole-genome sequence and genome annotation of Lichtheimia ramosa.</title>
        <authorList>
            <person name="Linde J."/>
            <person name="Schwartze V."/>
            <person name="Binder U."/>
            <person name="Lass-Florl C."/>
            <person name="Voigt K."/>
            <person name="Horn F."/>
        </authorList>
    </citation>
    <scope>NUCLEOTIDE SEQUENCE</scope>
    <source>
        <strain evidence="9">JMRC FSU:6197</strain>
    </source>
</reference>
<evidence type="ECO:0000256" key="4">
    <source>
        <dbReference type="ARBA" id="ARBA00022801"/>
    </source>
</evidence>
<dbReference type="OrthoDB" id="1695362at2759"/>
<dbReference type="InterPro" id="IPR039121">
    <property type="entry name" value="NUDT19"/>
</dbReference>
<name>A0A077X1Y3_9FUNG</name>
<keyword evidence="3" id="KW-0479">Metal-binding</keyword>
<comment type="cofactor">
    <cofactor evidence="1">
        <name>Mn(2+)</name>
        <dbReference type="ChEBI" id="CHEBI:29035"/>
    </cofactor>
</comment>
<dbReference type="GO" id="GO:0046872">
    <property type="term" value="F:metal ion binding"/>
    <property type="evidence" value="ECO:0007669"/>
    <property type="project" value="UniProtKB-KW"/>
</dbReference>